<dbReference type="STRING" id="425400.LS65_06520"/>
<gene>
    <name evidence="2" type="ORF">LS65_006580</name>
</gene>
<dbReference type="InterPro" id="IPR014729">
    <property type="entry name" value="Rossmann-like_a/b/a_fold"/>
</dbReference>
<dbReference type="OrthoDB" id="9763290at2"/>
<organism evidence="2 3">
    <name type="scientific">Helicobacter japonicus</name>
    <dbReference type="NCBI Taxonomy" id="425400"/>
    <lineage>
        <taxon>Bacteria</taxon>
        <taxon>Pseudomonadati</taxon>
        <taxon>Campylobacterota</taxon>
        <taxon>Epsilonproteobacteria</taxon>
        <taxon>Campylobacterales</taxon>
        <taxon>Helicobacteraceae</taxon>
        <taxon>Helicobacter</taxon>
    </lineage>
</organism>
<dbReference type="InterPro" id="IPR001962">
    <property type="entry name" value="Asn_synthase"/>
</dbReference>
<comment type="caution">
    <text evidence="2">The sequence shown here is derived from an EMBL/GenBank/DDBJ whole genome shotgun (WGS) entry which is preliminary data.</text>
</comment>
<dbReference type="CDD" id="cd01991">
    <property type="entry name" value="Asn_synthase_B_C"/>
    <property type="match status" value="1"/>
</dbReference>
<feature type="domain" description="Asparagine synthetase" evidence="1">
    <location>
        <begin position="76"/>
        <end position="199"/>
    </location>
</feature>
<dbReference type="SUPFAM" id="SSF52402">
    <property type="entry name" value="Adenine nucleotide alpha hydrolases-like"/>
    <property type="match status" value="1"/>
</dbReference>
<dbReference type="Pfam" id="PF00733">
    <property type="entry name" value="Asn_synthase"/>
    <property type="match status" value="1"/>
</dbReference>
<evidence type="ECO:0000259" key="1">
    <source>
        <dbReference type="Pfam" id="PF00733"/>
    </source>
</evidence>
<dbReference type="EMBL" id="JRMQ02000008">
    <property type="protein sequence ID" value="TLE01289.1"/>
    <property type="molecule type" value="Genomic_DNA"/>
</dbReference>
<dbReference type="Proteomes" id="UP000029707">
    <property type="component" value="Unassembled WGS sequence"/>
</dbReference>
<evidence type="ECO:0000313" key="2">
    <source>
        <dbReference type="EMBL" id="TLE01289.1"/>
    </source>
</evidence>
<dbReference type="GO" id="GO:0004066">
    <property type="term" value="F:asparagine synthase (glutamine-hydrolyzing) activity"/>
    <property type="evidence" value="ECO:0007669"/>
    <property type="project" value="InterPro"/>
</dbReference>
<keyword evidence="3" id="KW-1185">Reference proteome</keyword>
<proteinExistence type="predicted"/>
<dbReference type="AlphaFoldDB" id="A0A4U8TNC2"/>
<dbReference type="GO" id="GO:0006529">
    <property type="term" value="P:asparagine biosynthetic process"/>
    <property type="evidence" value="ECO:0007669"/>
    <property type="project" value="InterPro"/>
</dbReference>
<evidence type="ECO:0000313" key="3">
    <source>
        <dbReference type="Proteomes" id="UP000029707"/>
    </source>
</evidence>
<sequence>MNKVNKTYCASAYLAFRFIKDENMNFFQGLTHKVFVPKPQSELLKVSSAAEIDRILQEKINDFLSHPSKNANSNKAALLLSGGIDSAILASYLPKGTPCITFKCIAPNAIDETHSAKQYCDMYGLEHHILEIFWEDFVEITPLLLKYNQVPFHSIEVQLYKATQYVKTLGCDRILVGDGADYVFGGMDKLLSKDWDFDEFIKRYNFVEPQEVLNESVSVREVYEPYALANNKIDFLRFLKDIMDIESYTSYMHAFECANMPYLDPYACMQMAQPLDLARIRNGEPKYLLRELFKAKYPHIPIPTKIPMPRATEQWLKDYVPKRAEFKENCTKGLSGDQKWLIWCLEQFFNTFTPKEK</sequence>
<accession>A0A4U8TNC2</accession>
<protein>
    <submittedName>
        <fullName evidence="2">Asparagine synthase</fullName>
    </submittedName>
</protein>
<dbReference type="Gene3D" id="3.40.50.620">
    <property type="entry name" value="HUPs"/>
    <property type="match status" value="1"/>
</dbReference>
<reference evidence="2 3" key="1">
    <citation type="journal article" date="2014" name="Genome Announc.">
        <title>Draft genome sequences of eight enterohepatic helicobacter species isolated from both laboratory and wild rodents.</title>
        <authorList>
            <person name="Sheh A."/>
            <person name="Shen Z."/>
            <person name="Fox J.G."/>
        </authorList>
    </citation>
    <scope>NUCLEOTIDE SEQUENCE [LARGE SCALE GENOMIC DNA]</scope>
    <source>
        <strain evidence="2 3">MIT 01-6451</strain>
    </source>
</reference>
<name>A0A4U8TNC2_9HELI</name>